<evidence type="ECO:0000313" key="6">
    <source>
        <dbReference type="EMBL" id="CAA9273914.1"/>
    </source>
</evidence>
<sequence>MKSMDVGSRIPRLRQAFDGAGCEALLVTRLVNIRYLTGFTGSAALLLVRPDELVFVTDGRYRDQSALELSQAGVGARIRIGLTAGSQKEFLQEETAGVARLGLEAAAVTWAQQRKFDGEWFPDAELVATEGLVEELRKVKDAGEVERMAAAATIADEALARVRHRLAESPTEQQFALELDFEMRRGGASAPSFDTIVASGPNGAKPHHRPSSRRIEAGELVVVDFGAIVDGYCSDMTRTLCVGEPSATARRMVDVVADSQQAGVDAVRAGAEGKAIDEVCRAVITEAGWAEAFLHSTGHGVGLEIHEDPRVASTSTDTLVAGHVVTVEPGVYLPEHGGVRIEDTVVVTDEGCTVLTNATKELAVL</sequence>
<keyword evidence="6" id="KW-0031">Aminopeptidase</keyword>
<keyword evidence="1 3" id="KW-0479">Metal-binding</keyword>
<name>A0A6J4JBU7_9ACTN</name>
<dbReference type="InterPro" id="IPR050659">
    <property type="entry name" value="Peptidase_M24B"/>
</dbReference>
<dbReference type="Gene3D" id="3.40.350.10">
    <property type="entry name" value="Creatinase/prolidase N-terminal domain"/>
    <property type="match status" value="1"/>
</dbReference>
<dbReference type="SUPFAM" id="SSF53092">
    <property type="entry name" value="Creatinase/prolidase N-terminal domain"/>
    <property type="match status" value="1"/>
</dbReference>
<dbReference type="EMBL" id="CADCTB010000208">
    <property type="protein sequence ID" value="CAA9273914.1"/>
    <property type="molecule type" value="Genomic_DNA"/>
</dbReference>
<dbReference type="CDD" id="cd01092">
    <property type="entry name" value="APP-like"/>
    <property type="match status" value="1"/>
</dbReference>
<dbReference type="PANTHER" id="PTHR46112">
    <property type="entry name" value="AMINOPEPTIDASE"/>
    <property type="match status" value="1"/>
</dbReference>
<dbReference type="Gene3D" id="3.90.230.10">
    <property type="entry name" value="Creatinase/methionine aminopeptidase superfamily"/>
    <property type="match status" value="1"/>
</dbReference>
<evidence type="ECO:0000259" key="4">
    <source>
        <dbReference type="Pfam" id="PF00557"/>
    </source>
</evidence>
<gene>
    <name evidence="6" type="ORF">AVDCRST_MAG10-3459</name>
</gene>
<feature type="domain" description="Peptidase M24" evidence="4">
    <location>
        <begin position="146"/>
        <end position="349"/>
    </location>
</feature>
<dbReference type="InterPro" id="IPR000994">
    <property type="entry name" value="Pept_M24"/>
</dbReference>
<dbReference type="Pfam" id="PF00557">
    <property type="entry name" value="Peptidase_M24"/>
    <property type="match status" value="1"/>
</dbReference>
<feature type="domain" description="Creatinase N-terminal" evidence="5">
    <location>
        <begin position="9"/>
        <end position="139"/>
    </location>
</feature>
<dbReference type="InterPro" id="IPR029149">
    <property type="entry name" value="Creatin/AminoP/Spt16_N"/>
</dbReference>
<dbReference type="PANTHER" id="PTHR46112:SF8">
    <property type="entry name" value="CYTOPLASMIC PEPTIDASE PEPQ-RELATED"/>
    <property type="match status" value="1"/>
</dbReference>
<dbReference type="InterPro" id="IPR036005">
    <property type="entry name" value="Creatinase/aminopeptidase-like"/>
</dbReference>
<accession>A0A6J4JBU7</accession>
<evidence type="ECO:0000256" key="2">
    <source>
        <dbReference type="ARBA" id="ARBA00022801"/>
    </source>
</evidence>
<comment type="similarity">
    <text evidence="3">Belongs to the peptidase M24B family.</text>
</comment>
<dbReference type="SUPFAM" id="SSF55920">
    <property type="entry name" value="Creatinase/aminopeptidase"/>
    <property type="match status" value="1"/>
</dbReference>
<organism evidence="6">
    <name type="scientific">uncultured Acidimicrobiales bacterium</name>
    <dbReference type="NCBI Taxonomy" id="310071"/>
    <lineage>
        <taxon>Bacteria</taxon>
        <taxon>Bacillati</taxon>
        <taxon>Actinomycetota</taxon>
        <taxon>Acidimicrobiia</taxon>
        <taxon>Acidimicrobiales</taxon>
        <taxon>environmental samples</taxon>
    </lineage>
</organism>
<dbReference type="PROSITE" id="PS00491">
    <property type="entry name" value="PROLINE_PEPTIDASE"/>
    <property type="match status" value="1"/>
</dbReference>
<evidence type="ECO:0000256" key="3">
    <source>
        <dbReference type="RuleBase" id="RU000590"/>
    </source>
</evidence>
<protein>
    <submittedName>
        <fullName evidence="6">Aminopeptidase YpdF (MP-, MA-, MS-, AP-, NP-specific)</fullName>
    </submittedName>
</protein>
<dbReference type="AlphaFoldDB" id="A0A6J4JBU7"/>
<reference evidence="6" key="1">
    <citation type="submission" date="2020-02" db="EMBL/GenBank/DDBJ databases">
        <authorList>
            <person name="Meier V. D."/>
        </authorList>
    </citation>
    <scope>NUCLEOTIDE SEQUENCE</scope>
    <source>
        <strain evidence="6">AVDCRST_MAG10</strain>
    </source>
</reference>
<keyword evidence="6" id="KW-0645">Protease</keyword>
<evidence type="ECO:0000259" key="5">
    <source>
        <dbReference type="Pfam" id="PF01321"/>
    </source>
</evidence>
<evidence type="ECO:0000256" key="1">
    <source>
        <dbReference type="ARBA" id="ARBA00022723"/>
    </source>
</evidence>
<dbReference type="Pfam" id="PF01321">
    <property type="entry name" value="Creatinase_N"/>
    <property type="match status" value="1"/>
</dbReference>
<dbReference type="GO" id="GO:0004177">
    <property type="term" value="F:aminopeptidase activity"/>
    <property type="evidence" value="ECO:0007669"/>
    <property type="project" value="UniProtKB-KW"/>
</dbReference>
<dbReference type="InterPro" id="IPR001131">
    <property type="entry name" value="Peptidase_M24B_aminopep-P_CS"/>
</dbReference>
<proteinExistence type="inferred from homology"/>
<keyword evidence="2" id="KW-0378">Hydrolase</keyword>
<dbReference type="GO" id="GO:0046872">
    <property type="term" value="F:metal ion binding"/>
    <property type="evidence" value="ECO:0007669"/>
    <property type="project" value="UniProtKB-KW"/>
</dbReference>
<dbReference type="InterPro" id="IPR000587">
    <property type="entry name" value="Creatinase_N"/>
</dbReference>